<accession>A0A4Y2SVT7</accession>
<evidence type="ECO:0000313" key="1">
    <source>
        <dbReference type="EMBL" id="GBN92357.1"/>
    </source>
</evidence>
<comment type="caution">
    <text evidence="1">The sequence shown here is derived from an EMBL/GenBank/DDBJ whole genome shotgun (WGS) entry which is preliminary data.</text>
</comment>
<organism evidence="1 2">
    <name type="scientific">Araneus ventricosus</name>
    <name type="common">Orbweaver spider</name>
    <name type="synonym">Epeira ventricosa</name>
    <dbReference type="NCBI Taxonomy" id="182803"/>
    <lineage>
        <taxon>Eukaryota</taxon>
        <taxon>Metazoa</taxon>
        <taxon>Ecdysozoa</taxon>
        <taxon>Arthropoda</taxon>
        <taxon>Chelicerata</taxon>
        <taxon>Arachnida</taxon>
        <taxon>Araneae</taxon>
        <taxon>Araneomorphae</taxon>
        <taxon>Entelegynae</taxon>
        <taxon>Araneoidea</taxon>
        <taxon>Araneidae</taxon>
        <taxon>Araneus</taxon>
    </lineage>
</organism>
<protein>
    <submittedName>
        <fullName evidence="1">Uncharacterized protein</fullName>
    </submittedName>
</protein>
<gene>
    <name evidence="1" type="ORF">AVEN_148780_1</name>
</gene>
<reference evidence="1 2" key="1">
    <citation type="journal article" date="2019" name="Sci. Rep.">
        <title>Orb-weaving spider Araneus ventricosus genome elucidates the spidroin gene catalogue.</title>
        <authorList>
            <person name="Kono N."/>
            <person name="Nakamura H."/>
            <person name="Ohtoshi R."/>
            <person name="Moran D.A.P."/>
            <person name="Shinohara A."/>
            <person name="Yoshida Y."/>
            <person name="Fujiwara M."/>
            <person name="Mori M."/>
            <person name="Tomita M."/>
            <person name="Arakawa K."/>
        </authorList>
    </citation>
    <scope>NUCLEOTIDE SEQUENCE [LARGE SCALE GENOMIC DNA]</scope>
</reference>
<proteinExistence type="predicted"/>
<sequence>MDSVHCIKPVIYEYSTPKFIINVETGQSRRGMELKVRYTTRVISHHSTPFGLQDNKCDAVGTREGGRSMGCIVRLGNRRKREQGIVVTGGGWTCVVWSARE</sequence>
<keyword evidence="2" id="KW-1185">Reference proteome</keyword>
<dbReference type="Proteomes" id="UP000499080">
    <property type="component" value="Unassembled WGS sequence"/>
</dbReference>
<evidence type="ECO:0000313" key="2">
    <source>
        <dbReference type="Proteomes" id="UP000499080"/>
    </source>
</evidence>
<dbReference type="EMBL" id="BGPR01024340">
    <property type="protein sequence ID" value="GBN92357.1"/>
    <property type="molecule type" value="Genomic_DNA"/>
</dbReference>
<dbReference type="AlphaFoldDB" id="A0A4Y2SVT7"/>
<name>A0A4Y2SVT7_ARAVE</name>